<evidence type="ECO:0000256" key="5">
    <source>
        <dbReference type="ARBA" id="ARBA00022801"/>
    </source>
</evidence>
<dbReference type="Gene3D" id="2.60.40.150">
    <property type="entry name" value="C2 domain"/>
    <property type="match status" value="1"/>
</dbReference>
<dbReference type="GeneTree" id="ENSGT00940000157517"/>
<gene>
    <name evidence="21" type="primary">PLCG2</name>
</gene>
<dbReference type="InterPro" id="IPR017946">
    <property type="entry name" value="PLC-like_Pdiesterase_TIM-brl"/>
</dbReference>
<dbReference type="SUPFAM" id="SSF55550">
    <property type="entry name" value="SH2 domain"/>
    <property type="match status" value="2"/>
</dbReference>
<dbReference type="STRING" id="64144.ENSATEP00000008697"/>
<dbReference type="InParanoid" id="A0A3Q1HIX3"/>
<dbReference type="AlphaFoldDB" id="A0A3Q1HIX3"/>
<dbReference type="InterPro" id="IPR011993">
    <property type="entry name" value="PH-like_dom_sf"/>
</dbReference>
<dbReference type="Pfam" id="PF00387">
    <property type="entry name" value="PI-PLC-Y"/>
    <property type="match status" value="1"/>
</dbReference>
<dbReference type="CDD" id="cd10341">
    <property type="entry name" value="SH2_N-SH2_PLC_gamma_like"/>
    <property type="match status" value="1"/>
</dbReference>
<dbReference type="Gene3D" id="3.20.20.190">
    <property type="entry name" value="Phosphatidylinositol (PI) phosphodiesterase"/>
    <property type="match status" value="2"/>
</dbReference>
<keyword evidence="8 14" id="KW-0727">SH2 domain</keyword>
<dbReference type="InterPro" id="IPR000909">
    <property type="entry name" value="PLipase_C_PInositol-sp_X_dom"/>
</dbReference>
<evidence type="ECO:0000256" key="8">
    <source>
        <dbReference type="ARBA" id="ARBA00022999"/>
    </source>
</evidence>
<reference evidence="21" key="1">
    <citation type="submission" date="2021-04" db="EMBL/GenBank/DDBJ databases">
        <authorList>
            <consortium name="Wellcome Sanger Institute Data Sharing"/>
        </authorList>
    </citation>
    <scope>NUCLEOTIDE SEQUENCE [LARGE SCALE GENOMIC DNA]</scope>
</reference>
<dbReference type="Pfam" id="PF23329">
    <property type="entry name" value="EF_HAND_1_PLCG"/>
    <property type="match status" value="1"/>
</dbReference>
<evidence type="ECO:0000256" key="13">
    <source>
        <dbReference type="PIRNR" id="PIRNR000952"/>
    </source>
</evidence>
<dbReference type="SUPFAM" id="SSF51695">
    <property type="entry name" value="PLC-like phosphodiesterases"/>
    <property type="match status" value="1"/>
</dbReference>
<protein>
    <recommendedName>
        <fullName evidence="13">1-phosphatidylinositol 4,5-bisphosphate phosphodiesterase gamma</fullName>
        <ecNumber evidence="13">3.1.4.11</ecNumber>
    </recommendedName>
</protein>
<comment type="cofactor">
    <cofactor evidence="1">
        <name>Ca(2+)</name>
        <dbReference type="ChEBI" id="CHEBI:29108"/>
    </cofactor>
</comment>
<evidence type="ECO:0000256" key="4">
    <source>
        <dbReference type="ARBA" id="ARBA00022737"/>
    </source>
</evidence>
<dbReference type="FunFam" id="3.30.505.10:FF:000009">
    <property type="entry name" value="1-phosphatidylinositol 4,5-bisphosphate phosphodiesterase gamma"/>
    <property type="match status" value="1"/>
</dbReference>
<dbReference type="PIRSF" id="PIRSF000952">
    <property type="entry name" value="PLC-gamma"/>
    <property type="match status" value="1"/>
</dbReference>
<dbReference type="SUPFAM" id="SSF49562">
    <property type="entry name" value="C2 domain (Calcium/lipid-binding domain, CaLB)"/>
    <property type="match status" value="1"/>
</dbReference>
<dbReference type="FunFam" id="2.30.30.40:FF:000119">
    <property type="entry name" value="1-phosphatidylinositol 4,5-bisphosphate phosphodiesterase gamma"/>
    <property type="match status" value="1"/>
</dbReference>
<dbReference type="InterPro" id="IPR036028">
    <property type="entry name" value="SH3-like_dom_sf"/>
</dbReference>
<dbReference type="PANTHER" id="PTHR10336:SF25">
    <property type="entry name" value="1-PHOSPHATIDYLINOSITOL 4,5-BISPHOSPHATE PHOSPHODIESTERASE GAMMA-2"/>
    <property type="match status" value="1"/>
</dbReference>
<sequence>MARSGQQGEMTEYKKILIKRDLEMGVVMTLFRQKAERLTVQVIMETRQVAWTRTADRTDGVLDLFEIREIRAGRNSKDFERFKDGKDKHDENTCFTIFYGSQFVLNTLSVGADSVDEAQKWLIGLELLRQETLIAPTPVLIESWLRKQMYSINQTKTNSISMKELKALLPLINYKAPNSRVLKDKVQEVGAKKDRLDFEQFHKLYNLIMFEQNEILDEFKKESCAFILGNTDKPDASAVLLHDFQRFLIYQQQESWANDLNQVREVMTTFIDDTMRKTNDPEFTVSEFLSFLFSKENSVWDERFTEIRNLDMNNPLSHYWISSSHNTYLTGDQLQSESSTEAYVRCLRLGCRCVELDCWEGPGEPVIYHGWTRTTKIKFEDVVKAINDHAFVTSEYPVILSIEEHCPIEQQRQMARIFKDVFGNKLLTEPVEQMAEQLPSPTQLKGKIILKVCRVCVCVHVLISLCGQILPYTILLFSLKMNRYYPCIKTYMGYNQFSSLCLFQELHCSEPWFHGRMTEGRLMAERLIQDYCAETGAPDGTFLVRQSDTYVTDFTLSFWRSGRVQHCRIRSGSEGGHTYFYLTPNLHFSSVFALIQHYRENPLRCQDFDLRLTDAVPQPNPHLKEGWFYSNLSRGQAEDYLLRIPRDGAFLIRQREGEPDSFAITFRGDGKVKHCRIQKEGNMYLLGTTTEFESLVELVNYFRKKPLYRKIKLRYPVTPELVDLDCTPQEKDCASLYEVKTYVEPNDTVRALYNYQATRPDELSFAKGALIHNVTKENSGWWKGDHGGKLQLFFPANYVEEVSNSTQADTKGQDIEDNPLGELCKGIVDISKCNIQNLTNGKNGKPHVLTLQDRKQDSLQFDLAADSVEELFDWYQVAWDITQREMSKQYNKEQKVIALFSVSTESYSYKEVRSFVENKTPGKSRTKDFLQYNRKALSRIYPKAQRVESSNYDPYPLWAVGCHMVALNFQTADKYTQLNSALFSLNGSTGYVLQPEFMRHDSYDPHQEKKIVKYNIGVRVIAARHLPKPGRSIASPFVEVELCGHTDEKFKTIVYRDNGLNPVWKAPSEPFVFTVYEPELTFLRFVVNEEDMFSDPNFLAQATFPVKGIRSGYRSVPLKNGYNEDLELASLLVYINVQQAGVRIPAFLSFQLKKKQAEVSSEPFLYDTHTNLQRAAPRQQNHLTREFSTSEKHR</sequence>
<evidence type="ECO:0000259" key="17">
    <source>
        <dbReference type="PROSITE" id="PS50001"/>
    </source>
</evidence>
<dbReference type="Pfam" id="PF00168">
    <property type="entry name" value="C2"/>
    <property type="match status" value="1"/>
</dbReference>
<dbReference type="InterPro" id="IPR056586">
    <property type="entry name" value="EF-hand_PLCG1"/>
</dbReference>
<keyword evidence="6" id="KW-0106">Calcium</keyword>
<dbReference type="InterPro" id="IPR011992">
    <property type="entry name" value="EF-hand-dom_pair"/>
</dbReference>
<dbReference type="PROSITE" id="PS50007">
    <property type="entry name" value="PIPLC_X_DOMAIN"/>
    <property type="match status" value="1"/>
</dbReference>
<dbReference type="GO" id="GO:0051209">
    <property type="term" value="P:release of sequestered calcium ion into cytosol"/>
    <property type="evidence" value="ECO:0007669"/>
    <property type="project" value="TreeGrafter"/>
</dbReference>
<dbReference type="SMART" id="SM00326">
    <property type="entry name" value="SH3"/>
    <property type="match status" value="1"/>
</dbReference>
<dbReference type="Pfam" id="PF23583">
    <property type="entry name" value="EF_HAND_2_PLCG"/>
    <property type="match status" value="1"/>
</dbReference>
<keyword evidence="5 13" id="KW-0378">Hydrolase</keyword>
<dbReference type="SMART" id="SM00148">
    <property type="entry name" value="PLCXc"/>
    <property type="match status" value="1"/>
</dbReference>
<dbReference type="InterPro" id="IPR000980">
    <property type="entry name" value="SH2"/>
</dbReference>
<dbReference type="CDD" id="cd00275">
    <property type="entry name" value="C2_PLC_like"/>
    <property type="match status" value="1"/>
</dbReference>
<dbReference type="PROSITE" id="PS50001">
    <property type="entry name" value="SH2"/>
    <property type="match status" value="2"/>
</dbReference>
<keyword evidence="9 13" id="KW-0443">Lipid metabolism</keyword>
<dbReference type="FunFam" id="3.30.505.10:FF:000011">
    <property type="entry name" value="1-phosphatidylinositol 4,5-bisphosphate phosphodiesterase gamma"/>
    <property type="match status" value="1"/>
</dbReference>
<dbReference type="SUPFAM" id="SSF47473">
    <property type="entry name" value="EF-hand"/>
    <property type="match status" value="1"/>
</dbReference>
<comment type="catalytic activity">
    <reaction evidence="12">
        <text>a 1,2-diacyl-sn-glycero-3-phospho-(1D-myo-inositol-4,5-bisphosphate) + H2O = 1D-myo-inositol 1,4,5-trisphosphate + a 1,2-diacyl-sn-glycerol + H(+)</text>
        <dbReference type="Rhea" id="RHEA:33179"/>
        <dbReference type="ChEBI" id="CHEBI:15377"/>
        <dbReference type="ChEBI" id="CHEBI:15378"/>
        <dbReference type="ChEBI" id="CHEBI:17815"/>
        <dbReference type="ChEBI" id="CHEBI:58456"/>
        <dbReference type="ChEBI" id="CHEBI:203600"/>
        <dbReference type="EC" id="3.1.4.11"/>
    </reaction>
    <physiologicalReaction direction="left-to-right" evidence="12">
        <dbReference type="Rhea" id="RHEA:33180"/>
    </physiologicalReaction>
</comment>
<feature type="domain" description="SH3" evidence="18">
    <location>
        <begin position="744"/>
        <end position="804"/>
    </location>
</feature>
<dbReference type="SMART" id="SM00149">
    <property type="entry name" value="PLCYc"/>
    <property type="match status" value="1"/>
</dbReference>
<feature type="domain" description="SH2" evidence="17">
    <location>
        <begin position="512"/>
        <end position="616"/>
    </location>
</feature>
<dbReference type="PRINTS" id="PR00401">
    <property type="entry name" value="SH2DOMAIN"/>
</dbReference>
<keyword evidence="3" id="KW-0597">Phosphoprotein</keyword>
<comment type="function">
    <text evidence="13">Mediates the production of the second messenger molecules diacylglycerol (DAG) and inositol 1,4,5-trisphosphate (IP3). Plays an important role in the regulation of intracellular signaling cascades.</text>
</comment>
<dbReference type="GO" id="GO:0009395">
    <property type="term" value="P:phospholipid catabolic process"/>
    <property type="evidence" value="ECO:0007669"/>
    <property type="project" value="UniProtKB-UniRule"/>
</dbReference>
<dbReference type="GO" id="GO:0004435">
    <property type="term" value="F:phosphatidylinositol-4,5-bisphosphate phospholipase C activity"/>
    <property type="evidence" value="ECO:0007669"/>
    <property type="project" value="UniProtKB-UniRule"/>
</dbReference>
<reference evidence="21" key="2">
    <citation type="submission" date="2025-08" db="UniProtKB">
        <authorList>
            <consortium name="Ensembl"/>
        </authorList>
    </citation>
    <scope>IDENTIFICATION</scope>
</reference>
<feature type="compositionally biased region" description="Basic and acidic residues" evidence="16">
    <location>
        <begin position="1183"/>
        <end position="1194"/>
    </location>
</feature>
<dbReference type="InterPro" id="IPR000008">
    <property type="entry name" value="C2_dom"/>
</dbReference>
<evidence type="ECO:0000256" key="9">
    <source>
        <dbReference type="ARBA" id="ARBA00023098"/>
    </source>
</evidence>
<dbReference type="Gene3D" id="2.30.30.40">
    <property type="entry name" value="SH3 Domains"/>
    <property type="match status" value="1"/>
</dbReference>
<evidence type="ECO:0000256" key="16">
    <source>
        <dbReference type="SAM" id="MobiDB-lite"/>
    </source>
</evidence>
<feature type="region of interest" description="Disordered" evidence="16">
    <location>
        <begin position="1175"/>
        <end position="1194"/>
    </location>
</feature>
<dbReference type="InterPro" id="IPR035892">
    <property type="entry name" value="C2_domain_sf"/>
</dbReference>
<evidence type="ECO:0000256" key="6">
    <source>
        <dbReference type="ARBA" id="ARBA00022837"/>
    </source>
</evidence>
<evidence type="ECO:0000256" key="2">
    <source>
        <dbReference type="ARBA" id="ARBA00022443"/>
    </source>
</evidence>
<feature type="domain" description="PI-PLC Y-box" evidence="20">
    <location>
        <begin position="900"/>
        <end position="999"/>
    </location>
</feature>
<dbReference type="SMART" id="SM00239">
    <property type="entry name" value="C2"/>
    <property type="match status" value="1"/>
</dbReference>
<dbReference type="CDD" id="cd08592">
    <property type="entry name" value="PI-PLCc_gamma"/>
    <property type="match status" value="1"/>
</dbReference>
<dbReference type="FunFam" id="3.20.20.190:FF:000012">
    <property type="entry name" value="1-phosphatidylinositol 4,5-bisphosphate phosphodiesterase gamma"/>
    <property type="match status" value="1"/>
</dbReference>
<dbReference type="PROSITE" id="PS50008">
    <property type="entry name" value="PIPLC_Y_DOMAIN"/>
    <property type="match status" value="1"/>
</dbReference>
<dbReference type="EC" id="3.1.4.11" evidence="13"/>
<dbReference type="PRINTS" id="PR00390">
    <property type="entry name" value="PHPHLIPASEC"/>
</dbReference>
<dbReference type="GO" id="GO:0048015">
    <property type="term" value="P:phosphatidylinositol-mediated signaling"/>
    <property type="evidence" value="ECO:0007669"/>
    <property type="project" value="TreeGrafter"/>
</dbReference>
<dbReference type="Ensembl" id="ENSATET00000008850.3">
    <property type="protein sequence ID" value="ENSATEP00000008697.3"/>
    <property type="gene ID" value="ENSATEG00000005977.3"/>
</dbReference>
<dbReference type="InterPro" id="IPR035023">
    <property type="entry name" value="PLC-gamma_C-SH2"/>
</dbReference>
<dbReference type="PRINTS" id="PR00452">
    <property type="entry name" value="SH3DOMAIN"/>
</dbReference>
<dbReference type="PROSITE" id="PS50002">
    <property type="entry name" value="SH3"/>
    <property type="match status" value="1"/>
</dbReference>
<dbReference type="InterPro" id="IPR001192">
    <property type="entry name" value="PI-PLC_fam"/>
</dbReference>
<dbReference type="InterPro" id="IPR036860">
    <property type="entry name" value="SH2_dom_sf"/>
</dbReference>
<dbReference type="CDD" id="cd13362">
    <property type="entry name" value="PH_PLC_gamma"/>
    <property type="match status" value="1"/>
</dbReference>
<evidence type="ECO:0000313" key="21">
    <source>
        <dbReference type="Ensembl" id="ENSATEP00000008697.3"/>
    </source>
</evidence>
<dbReference type="GO" id="GO:0046488">
    <property type="term" value="P:phosphatidylinositol metabolic process"/>
    <property type="evidence" value="ECO:0007669"/>
    <property type="project" value="TreeGrafter"/>
</dbReference>
<dbReference type="FunFam" id="2.30.29.30:FF:000168">
    <property type="entry name" value="1-phosphatidylinositol 4,5-bisphosphate phosphodiesterase gamma"/>
    <property type="match status" value="1"/>
</dbReference>
<evidence type="ECO:0000259" key="19">
    <source>
        <dbReference type="PROSITE" id="PS50004"/>
    </source>
</evidence>
<keyword evidence="11" id="KW-0449">Lipoprotein</keyword>
<name>A0A3Q1HIX3_ANATE</name>
<evidence type="ECO:0000256" key="15">
    <source>
        <dbReference type="PROSITE-ProRule" id="PRU00192"/>
    </source>
</evidence>
<dbReference type="InterPro" id="IPR057061">
    <property type="entry name" value="PLCG_EF-hand_2"/>
</dbReference>
<reference evidence="21" key="3">
    <citation type="submission" date="2025-09" db="UniProtKB">
        <authorList>
            <consortium name="Ensembl"/>
        </authorList>
    </citation>
    <scope>IDENTIFICATION</scope>
</reference>
<keyword evidence="7 13" id="KW-0442">Lipid degradation</keyword>
<evidence type="ECO:0000256" key="14">
    <source>
        <dbReference type="PROSITE-ProRule" id="PRU00191"/>
    </source>
</evidence>
<dbReference type="SUPFAM" id="SSF50729">
    <property type="entry name" value="PH domain-like"/>
    <property type="match status" value="1"/>
</dbReference>
<dbReference type="CDD" id="cd09932">
    <property type="entry name" value="SH2_C-SH2_PLC_gamma_like"/>
    <property type="match status" value="1"/>
</dbReference>
<dbReference type="Pfam" id="PF00017">
    <property type="entry name" value="SH2"/>
    <property type="match status" value="2"/>
</dbReference>
<dbReference type="GO" id="GO:0010634">
    <property type="term" value="P:positive regulation of epithelial cell migration"/>
    <property type="evidence" value="ECO:0007669"/>
    <property type="project" value="TreeGrafter"/>
</dbReference>
<dbReference type="InterPro" id="IPR001452">
    <property type="entry name" value="SH3_domain"/>
</dbReference>
<evidence type="ECO:0000259" key="18">
    <source>
        <dbReference type="PROSITE" id="PS50002"/>
    </source>
</evidence>
<organism evidence="21 22">
    <name type="scientific">Anabas testudineus</name>
    <name type="common">Climbing perch</name>
    <name type="synonym">Anthias testudineus</name>
    <dbReference type="NCBI Taxonomy" id="64144"/>
    <lineage>
        <taxon>Eukaryota</taxon>
        <taxon>Metazoa</taxon>
        <taxon>Chordata</taxon>
        <taxon>Craniata</taxon>
        <taxon>Vertebrata</taxon>
        <taxon>Euteleostomi</taxon>
        <taxon>Actinopterygii</taxon>
        <taxon>Neopterygii</taxon>
        <taxon>Teleostei</taxon>
        <taxon>Neoteleostei</taxon>
        <taxon>Acanthomorphata</taxon>
        <taxon>Anabantaria</taxon>
        <taxon>Anabantiformes</taxon>
        <taxon>Anabantoidei</taxon>
        <taxon>Anabantidae</taxon>
        <taxon>Anabas</taxon>
    </lineage>
</organism>
<evidence type="ECO:0000256" key="7">
    <source>
        <dbReference type="ARBA" id="ARBA00022963"/>
    </source>
</evidence>
<evidence type="ECO:0000259" key="20">
    <source>
        <dbReference type="PROSITE" id="PS50008"/>
    </source>
</evidence>
<dbReference type="Proteomes" id="UP000265040">
    <property type="component" value="Chromosome 6"/>
</dbReference>
<feature type="domain" description="SH2" evidence="17">
    <location>
        <begin position="627"/>
        <end position="717"/>
    </location>
</feature>
<evidence type="ECO:0000256" key="3">
    <source>
        <dbReference type="ARBA" id="ARBA00022553"/>
    </source>
</evidence>
<keyword evidence="10 13" id="KW-0807">Transducer</keyword>
<dbReference type="Pfam" id="PF00018">
    <property type="entry name" value="SH3_1"/>
    <property type="match status" value="1"/>
</dbReference>
<evidence type="ECO:0000256" key="11">
    <source>
        <dbReference type="ARBA" id="ARBA00023288"/>
    </source>
</evidence>
<accession>A0A3Q1HIX3</accession>
<feature type="domain" description="C2" evidence="19">
    <location>
        <begin position="993"/>
        <end position="1120"/>
    </location>
</feature>
<keyword evidence="2 15" id="KW-0728">SH3 domain</keyword>
<dbReference type="SMART" id="SM00252">
    <property type="entry name" value="SH2"/>
    <property type="match status" value="2"/>
</dbReference>
<proteinExistence type="predicted"/>
<dbReference type="InterPro" id="IPR035024">
    <property type="entry name" value="PLC-gamma_N-SH2"/>
</dbReference>
<keyword evidence="22" id="KW-1185">Reference proteome</keyword>
<evidence type="ECO:0000313" key="22">
    <source>
        <dbReference type="Proteomes" id="UP000265040"/>
    </source>
</evidence>
<dbReference type="InterPro" id="IPR001711">
    <property type="entry name" value="PLipase_C_Pinositol-sp_Y"/>
</dbReference>
<dbReference type="OrthoDB" id="269822at2759"/>
<dbReference type="Pfam" id="PF00388">
    <property type="entry name" value="PI-PLC-X"/>
    <property type="match status" value="1"/>
</dbReference>
<dbReference type="PANTHER" id="PTHR10336">
    <property type="entry name" value="PHOSPHOINOSITIDE-SPECIFIC PHOSPHOLIPASE C FAMILY PROTEIN"/>
    <property type="match status" value="1"/>
</dbReference>
<keyword evidence="4" id="KW-0677">Repeat</keyword>
<dbReference type="PROSITE" id="PS50004">
    <property type="entry name" value="C2"/>
    <property type="match status" value="1"/>
</dbReference>
<dbReference type="InterPro" id="IPR016279">
    <property type="entry name" value="PLC-gamma"/>
</dbReference>
<dbReference type="Gene3D" id="3.30.505.10">
    <property type="entry name" value="SH2 domain"/>
    <property type="match status" value="2"/>
</dbReference>
<dbReference type="GO" id="GO:0032587">
    <property type="term" value="C:ruffle membrane"/>
    <property type="evidence" value="ECO:0007669"/>
    <property type="project" value="TreeGrafter"/>
</dbReference>
<evidence type="ECO:0000256" key="1">
    <source>
        <dbReference type="ARBA" id="ARBA00001913"/>
    </source>
</evidence>
<dbReference type="SUPFAM" id="SSF50044">
    <property type="entry name" value="SH3-domain"/>
    <property type="match status" value="1"/>
</dbReference>
<dbReference type="Gene3D" id="2.30.29.30">
    <property type="entry name" value="Pleckstrin-homology domain (PH domain)/Phosphotyrosine-binding domain (PTB)"/>
    <property type="match status" value="1"/>
</dbReference>
<evidence type="ECO:0000256" key="12">
    <source>
        <dbReference type="ARBA" id="ARBA00023674"/>
    </source>
</evidence>
<evidence type="ECO:0000256" key="10">
    <source>
        <dbReference type="ARBA" id="ARBA00023224"/>
    </source>
</evidence>